<dbReference type="EMBL" id="QGTQ01000004">
    <property type="protein sequence ID" value="PWW05556.1"/>
    <property type="molecule type" value="Genomic_DNA"/>
</dbReference>
<name>A0A2V2YW17_9BACL</name>
<evidence type="ECO:0000313" key="3">
    <source>
        <dbReference type="Proteomes" id="UP000246635"/>
    </source>
</evidence>
<dbReference type="AlphaFoldDB" id="A0A2V2YW17"/>
<dbReference type="OrthoDB" id="2679301at2"/>
<dbReference type="Proteomes" id="UP000246635">
    <property type="component" value="Unassembled WGS sequence"/>
</dbReference>
<evidence type="ECO:0000313" key="2">
    <source>
        <dbReference type="EMBL" id="PWW05556.1"/>
    </source>
</evidence>
<comment type="caution">
    <text evidence="2">The sequence shown here is derived from an EMBL/GenBank/DDBJ whole genome shotgun (WGS) entry which is preliminary data.</text>
</comment>
<sequence>MPLLVIADKRKRGTSMRFGRSMLAVSMVTAIITGMLMFIHPHEAAPVLRDMTSTASAEKRLNSTNLVDWLTTLSLHSQLKRVGWSSSTLSLDLTIPEDEMLDDEAVRTLMKDAEQIWQLSFLQLTNVDRVLLRIGESSKDTEASMFEHTQGQAASYRLLLAADVRRTDRWVGLGEEGWHGIEGAETDPYWRNRLRLSFTPLWQSKRTAAFIEQQQ</sequence>
<proteinExistence type="predicted"/>
<accession>A0A2V2YW17</accession>
<protein>
    <submittedName>
        <fullName evidence="2">Uncharacterized protein</fullName>
    </submittedName>
</protein>
<gene>
    <name evidence="2" type="ORF">DFQ01_104116</name>
</gene>
<keyword evidence="1" id="KW-0812">Transmembrane</keyword>
<evidence type="ECO:0000256" key="1">
    <source>
        <dbReference type="SAM" id="Phobius"/>
    </source>
</evidence>
<organism evidence="2 3">
    <name type="scientific">Paenibacillus cellulosilyticus</name>
    <dbReference type="NCBI Taxonomy" id="375489"/>
    <lineage>
        <taxon>Bacteria</taxon>
        <taxon>Bacillati</taxon>
        <taxon>Bacillota</taxon>
        <taxon>Bacilli</taxon>
        <taxon>Bacillales</taxon>
        <taxon>Paenibacillaceae</taxon>
        <taxon>Paenibacillus</taxon>
    </lineage>
</organism>
<keyword evidence="3" id="KW-1185">Reference proteome</keyword>
<keyword evidence="1" id="KW-1133">Transmembrane helix</keyword>
<reference evidence="2 3" key="1">
    <citation type="submission" date="2018-05" db="EMBL/GenBank/DDBJ databases">
        <title>Genomic Encyclopedia of Type Strains, Phase III (KMG-III): the genomes of soil and plant-associated and newly described type strains.</title>
        <authorList>
            <person name="Whitman W."/>
        </authorList>
    </citation>
    <scope>NUCLEOTIDE SEQUENCE [LARGE SCALE GENOMIC DNA]</scope>
    <source>
        <strain evidence="2 3">CECT 5696</strain>
    </source>
</reference>
<feature type="transmembrane region" description="Helical" evidence="1">
    <location>
        <begin position="21"/>
        <end position="39"/>
    </location>
</feature>
<dbReference type="RefSeq" id="WP_110043395.1">
    <property type="nucleotide sequence ID" value="NZ_CP054612.1"/>
</dbReference>
<keyword evidence="1" id="KW-0472">Membrane</keyword>